<evidence type="ECO:0000259" key="5">
    <source>
        <dbReference type="PROSITE" id="PS51036"/>
    </source>
</evidence>
<accession>A0A8C2J9Y9</accession>
<keyword evidence="3" id="KW-0862">Zinc</keyword>
<name>A0A8C2J9Y9_CYPCA</name>
<evidence type="ECO:0000259" key="6">
    <source>
        <dbReference type="PROSITE" id="PS51039"/>
    </source>
</evidence>
<keyword evidence="1" id="KW-0479">Metal-binding</keyword>
<proteinExistence type="predicted"/>
<dbReference type="Proteomes" id="UP000694701">
    <property type="component" value="Unplaced"/>
</dbReference>
<dbReference type="PANTHER" id="PTHR10634">
    <property type="entry name" value="AN1-TYPE ZINC FINGER PROTEIN"/>
    <property type="match status" value="1"/>
</dbReference>
<reference evidence="7" key="1">
    <citation type="submission" date="2025-08" db="UniProtKB">
        <authorList>
            <consortium name="Ensembl"/>
        </authorList>
    </citation>
    <scope>IDENTIFICATION</scope>
</reference>
<dbReference type="FunFam" id="1.20.5.4770:FF:000001">
    <property type="entry name" value="Zinc finger AN1-type containing 6"/>
    <property type="match status" value="1"/>
</dbReference>
<dbReference type="AlphaFoldDB" id="A0A8C2J9Y9"/>
<dbReference type="InterPro" id="IPR000058">
    <property type="entry name" value="Znf_AN1"/>
</dbReference>
<dbReference type="SUPFAM" id="SSF118310">
    <property type="entry name" value="AN1-like Zinc finger"/>
    <property type="match status" value="1"/>
</dbReference>
<dbReference type="PROSITE" id="PS51036">
    <property type="entry name" value="ZF_A20"/>
    <property type="match status" value="1"/>
</dbReference>
<dbReference type="Pfam" id="PF01754">
    <property type="entry name" value="zf-A20"/>
    <property type="match status" value="1"/>
</dbReference>
<feature type="domain" description="AN1-type" evidence="6">
    <location>
        <begin position="124"/>
        <end position="160"/>
    </location>
</feature>
<dbReference type="SUPFAM" id="SSF57716">
    <property type="entry name" value="Glucocorticoid receptor-like (DNA-binding domain)"/>
    <property type="match status" value="1"/>
</dbReference>
<dbReference type="InterPro" id="IPR002653">
    <property type="entry name" value="Znf_A20"/>
</dbReference>
<dbReference type="InterPro" id="IPR035896">
    <property type="entry name" value="AN1-like_Znf"/>
</dbReference>
<dbReference type="Gene3D" id="1.20.5.4770">
    <property type="match status" value="1"/>
</dbReference>
<evidence type="ECO:0000256" key="1">
    <source>
        <dbReference type="ARBA" id="ARBA00022723"/>
    </source>
</evidence>
<evidence type="ECO:0000256" key="2">
    <source>
        <dbReference type="ARBA" id="ARBA00022771"/>
    </source>
</evidence>
<dbReference type="PANTHER" id="PTHR10634:SF149">
    <property type="entry name" value="AN1-TYPE DOMAIN-CONTAINING PROTEIN-RELATED"/>
    <property type="match status" value="1"/>
</dbReference>
<evidence type="ECO:0000256" key="4">
    <source>
        <dbReference type="PROSITE-ProRule" id="PRU00449"/>
    </source>
</evidence>
<evidence type="ECO:0000313" key="8">
    <source>
        <dbReference type="Proteomes" id="UP000694701"/>
    </source>
</evidence>
<protein>
    <submittedName>
        <fullName evidence="7">Zinc finger, AN1-type domain 6</fullName>
    </submittedName>
</protein>
<keyword evidence="2 4" id="KW-0863">Zinc-finger</keyword>
<sequence length="160" mass="17981">MAQETNQTQVPLLCSNGCGFYGNPRNNGMCSVCYKDSLQRQKNTKSGRSIDSGESDVLQKDPFHTVLLDILLGTMHSYTYHTHILATLKFPSPPFGCQPSGCTRRLDSPWTVSHTTFPCSKQSRPKKNRCFTCHKKVRLTGFGCRCGHLFCSVHRYSDVL</sequence>
<dbReference type="Ensembl" id="ENSCCRT00020100896.1">
    <property type="protein sequence ID" value="ENSCCRP00020092336.1"/>
    <property type="gene ID" value="ENSCCRG00020042268.1"/>
</dbReference>
<dbReference type="PROSITE" id="PS51039">
    <property type="entry name" value="ZF_AN1"/>
    <property type="match status" value="1"/>
</dbReference>
<evidence type="ECO:0000256" key="3">
    <source>
        <dbReference type="ARBA" id="ARBA00022833"/>
    </source>
</evidence>
<dbReference type="Gene3D" id="4.10.1110.10">
    <property type="entry name" value="AN1-like Zinc finger"/>
    <property type="match status" value="1"/>
</dbReference>
<feature type="domain" description="A20-type" evidence="5">
    <location>
        <begin position="8"/>
        <end position="42"/>
    </location>
</feature>
<dbReference type="GO" id="GO:0008270">
    <property type="term" value="F:zinc ion binding"/>
    <property type="evidence" value="ECO:0007669"/>
    <property type="project" value="UniProtKB-KW"/>
</dbReference>
<dbReference type="InterPro" id="IPR050652">
    <property type="entry name" value="AN1_A20_ZnFinger"/>
</dbReference>
<dbReference type="GO" id="GO:0003677">
    <property type="term" value="F:DNA binding"/>
    <property type="evidence" value="ECO:0007669"/>
    <property type="project" value="InterPro"/>
</dbReference>
<organism evidence="7 8">
    <name type="scientific">Cyprinus carpio</name>
    <name type="common">Common carp</name>
    <dbReference type="NCBI Taxonomy" id="7962"/>
    <lineage>
        <taxon>Eukaryota</taxon>
        <taxon>Metazoa</taxon>
        <taxon>Chordata</taxon>
        <taxon>Craniata</taxon>
        <taxon>Vertebrata</taxon>
        <taxon>Euteleostomi</taxon>
        <taxon>Actinopterygii</taxon>
        <taxon>Neopterygii</taxon>
        <taxon>Teleostei</taxon>
        <taxon>Ostariophysi</taxon>
        <taxon>Cypriniformes</taxon>
        <taxon>Cyprinidae</taxon>
        <taxon>Cyprininae</taxon>
        <taxon>Cyprinus</taxon>
    </lineage>
</organism>
<evidence type="ECO:0000313" key="7">
    <source>
        <dbReference type="Ensembl" id="ENSCCRP00020092336.1"/>
    </source>
</evidence>
<dbReference type="SMART" id="SM00259">
    <property type="entry name" value="ZnF_A20"/>
    <property type="match status" value="1"/>
</dbReference>